<evidence type="ECO:0000256" key="1">
    <source>
        <dbReference type="SAM" id="MobiDB-lite"/>
    </source>
</evidence>
<evidence type="ECO:0000313" key="2">
    <source>
        <dbReference type="EMBL" id="KAK6730536.1"/>
    </source>
</evidence>
<comment type="caution">
    <text evidence="2">The sequence shown here is derived from an EMBL/GenBank/DDBJ whole genome shotgun (WGS) entry which is preliminary data.</text>
</comment>
<keyword evidence="3" id="KW-1185">Reference proteome</keyword>
<dbReference type="EMBL" id="JAVFWL010000001">
    <property type="protein sequence ID" value="KAK6730536.1"/>
    <property type="molecule type" value="Genomic_DNA"/>
</dbReference>
<reference evidence="2 3" key="1">
    <citation type="submission" date="2023-08" db="EMBL/GenBank/DDBJ databases">
        <title>A Necator americanus chromosomal reference genome.</title>
        <authorList>
            <person name="Ilik V."/>
            <person name="Petrzelkova K.J."/>
            <person name="Pardy F."/>
            <person name="Fuh T."/>
            <person name="Niatou-Singa F.S."/>
            <person name="Gouil Q."/>
            <person name="Baker L."/>
            <person name="Ritchie M.E."/>
            <person name="Jex A.R."/>
            <person name="Gazzola D."/>
            <person name="Li H."/>
            <person name="Toshio Fujiwara R."/>
            <person name="Zhan B."/>
            <person name="Aroian R.V."/>
            <person name="Pafco B."/>
            <person name="Schwarz E.M."/>
        </authorList>
    </citation>
    <scope>NUCLEOTIDE SEQUENCE [LARGE SCALE GENOMIC DNA]</scope>
    <source>
        <strain evidence="2 3">Aroian</strain>
        <tissue evidence="2">Whole animal</tissue>
    </source>
</reference>
<evidence type="ECO:0000313" key="3">
    <source>
        <dbReference type="Proteomes" id="UP001303046"/>
    </source>
</evidence>
<proteinExistence type="predicted"/>
<feature type="region of interest" description="Disordered" evidence="1">
    <location>
        <begin position="105"/>
        <end position="124"/>
    </location>
</feature>
<gene>
    <name evidence="2" type="primary">Necator_chrI.g3293</name>
    <name evidence="2" type="ORF">RB195_007164</name>
</gene>
<protein>
    <submittedName>
        <fullName evidence="2">Uncharacterized protein</fullName>
    </submittedName>
</protein>
<organism evidence="2 3">
    <name type="scientific">Necator americanus</name>
    <name type="common">Human hookworm</name>
    <dbReference type="NCBI Taxonomy" id="51031"/>
    <lineage>
        <taxon>Eukaryota</taxon>
        <taxon>Metazoa</taxon>
        <taxon>Ecdysozoa</taxon>
        <taxon>Nematoda</taxon>
        <taxon>Chromadorea</taxon>
        <taxon>Rhabditida</taxon>
        <taxon>Rhabditina</taxon>
        <taxon>Rhabditomorpha</taxon>
        <taxon>Strongyloidea</taxon>
        <taxon>Ancylostomatidae</taxon>
        <taxon>Bunostominae</taxon>
        <taxon>Necator</taxon>
    </lineage>
</organism>
<dbReference type="Proteomes" id="UP001303046">
    <property type="component" value="Unassembled WGS sequence"/>
</dbReference>
<sequence>MSIENYTIYCGDDHERKVGGSAVAVKNDYNTLVEEFAQCLPDAPLYDCEITDCRRKPRLVSGDTPTETVEDNNKNPFHGELNALMSRLFCQQKAIVGIDANAKMGPEESSMPSAHVAETNPFSA</sequence>
<accession>A0ABR1BVY1</accession>
<name>A0ABR1BVY1_NECAM</name>